<evidence type="ECO:0000313" key="3">
    <source>
        <dbReference type="Proteomes" id="UP000799324"/>
    </source>
</evidence>
<dbReference type="EMBL" id="MU004507">
    <property type="protein sequence ID" value="KAF2649103.1"/>
    <property type="molecule type" value="Genomic_DNA"/>
</dbReference>
<sequence>MALESYRWSRRLDDTLLLVCCRVFEDVSEDQLNCHSGVSFAARQRSACCCKASLASLFKSVNTSSASVLSVANGSAHGCHLEWQFGEGSLGIFSLTTRMYNAHALHDLLDVLRQLKPFGHPERSADRSFSGLLASFSGLPALVFFSRIHWANLDLLTSSASLCLAGCVTLFAISRR</sequence>
<protein>
    <submittedName>
        <fullName evidence="2">Uncharacterized protein</fullName>
    </submittedName>
</protein>
<name>A0A6A6SR89_9PLEO</name>
<gene>
    <name evidence="2" type="ORF">K491DRAFT_218883</name>
</gene>
<keyword evidence="3" id="KW-1185">Reference proteome</keyword>
<keyword evidence="1" id="KW-0472">Membrane</keyword>
<reference evidence="2" key="1">
    <citation type="journal article" date="2020" name="Stud. Mycol.">
        <title>101 Dothideomycetes genomes: a test case for predicting lifestyles and emergence of pathogens.</title>
        <authorList>
            <person name="Haridas S."/>
            <person name="Albert R."/>
            <person name="Binder M."/>
            <person name="Bloem J."/>
            <person name="Labutti K."/>
            <person name="Salamov A."/>
            <person name="Andreopoulos B."/>
            <person name="Baker S."/>
            <person name="Barry K."/>
            <person name="Bills G."/>
            <person name="Bluhm B."/>
            <person name="Cannon C."/>
            <person name="Castanera R."/>
            <person name="Culley D."/>
            <person name="Daum C."/>
            <person name="Ezra D."/>
            <person name="Gonzalez J."/>
            <person name="Henrissat B."/>
            <person name="Kuo A."/>
            <person name="Liang C."/>
            <person name="Lipzen A."/>
            <person name="Lutzoni F."/>
            <person name="Magnuson J."/>
            <person name="Mondo S."/>
            <person name="Nolan M."/>
            <person name="Ohm R."/>
            <person name="Pangilinan J."/>
            <person name="Park H.-J."/>
            <person name="Ramirez L."/>
            <person name="Alfaro M."/>
            <person name="Sun H."/>
            <person name="Tritt A."/>
            <person name="Yoshinaga Y."/>
            <person name="Zwiers L.-H."/>
            <person name="Turgeon B."/>
            <person name="Goodwin S."/>
            <person name="Spatafora J."/>
            <person name="Crous P."/>
            <person name="Grigoriev I."/>
        </authorList>
    </citation>
    <scope>NUCLEOTIDE SEQUENCE</scope>
    <source>
        <strain evidence="2">CBS 122681</strain>
    </source>
</reference>
<proteinExistence type="predicted"/>
<keyword evidence="1" id="KW-0812">Transmembrane</keyword>
<feature type="transmembrane region" description="Helical" evidence="1">
    <location>
        <begin position="155"/>
        <end position="173"/>
    </location>
</feature>
<dbReference type="Proteomes" id="UP000799324">
    <property type="component" value="Unassembled WGS sequence"/>
</dbReference>
<dbReference type="AlphaFoldDB" id="A0A6A6SR89"/>
<evidence type="ECO:0000313" key="2">
    <source>
        <dbReference type="EMBL" id="KAF2649103.1"/>
    </source>
</evidence>
<accession>A0A6A6SR89</accession>
<keyword evidence="1" id="KW-1133">Transmembrane helix</keyword>
<evidence type="ECO:0000256" key="1">
    <source>
        <dbReference type="SAM" id="Phobius"/>
    </source>
</evidence>
<organism evidence="2 3">
    <name type="scientific">Lophiostoma macrostomum CBS 122681</name>
    <dbReference type="NCBI Taxonomy" id="1314788"/>
    <lineage>
        <taxon>Eukaryota</taxon>
        <taxon>Fungi</taxon>
        <taxon>Dikarya</taxon>
        <taxon>Ascomycota</taxon>
        <taxon>Pezizomycotina</taxon>
        <taxon>Dothideomycetes</taxon>
        <taxon>Pleosporomycetidae</taxon>
        <taxon>Pleosporales</taxon>
        <taxon>Lophiostomataceae</taxon>
        <taxon>Lophiostoma</taxon>
    </lineage>
</organism>
<feature type="transmembrane region" description="Helical" evidence="1">
    <location>
        <begin position="129"/>
        <end position="149"/>
    </location>
</feature>